<keyword evidence="1" id="KW-0347">Helicase</keyword>
<name>A0ACC1HFC2_9FUNG</name>
<protein>
    <submittedName>
        <fullName evidence="1">RNA helicase required for poly(A+) mRNA export</fullName>
        <ecNumber evidence="1">3.6.4.13</ecNumber>
    </submittedName>
</protein>
<keyword evidence="1" id="KW-0067">ATP-binding</keyword>
<accession>A0ACC1HFC2</accession>
<gene>
    <name evidence="1" type="primary">DBP5_1</name>
    <name evidence="1" type="ORF">EV182_004517</name>
</gene>
<comment type="caution">
    <text evidence="1">The sequence shown here is derived from an EMBL/GenBank/DDBJ whole genome shotgun (WGS) entry which is preliminary data.</text>
</comment>
<dbReference type="Proteomes" id="UP001145114">
    <property type="component" value="Unassembled WGS sequence"/>
</dbReference>
<evidence type="ECO:0000313" key="1">
    <source>
        <dbReference type="EMBL" id="KAJ1673808.1"/>
    </source>
</evidence>
<dbReference type="EMBL" id="JAMZIH010006543">
    <property type="protein sequence ID" value="KAJ1673808.1"/>
    <property type="molecule type" value="Genomic_DNA"/>
</dbReference>
<feature type="non-terminal residue" evidence="1">
    <location>
        <position position="1"/>
    </location>
</feature>
<keyword evidence="2" id="KW-1185">Reference proteome</keyword>
<keyword evidence="1" id="KW-0547">Nucleotide-binding</keyword>
<organism evidence="1 2">
    <name type="scientific">Spiromyces aspiralis</name>
    <dbReference type="NCBI Taxonomy" id="68401"/>
    <lineage>
        <taxon>Eukaryota</taxon>
        <taxon>Fungi</taxon>
        <taxon>Fungi incertae sedis</taxon>
        <taxon>Zoopagomycota</taxon>
        <taxon>Kickxellomycotina</taxon>
        <taxon>Kickxellomycetes</taxon>
        <taxon>Kickxellales</taxon>
        <taxon>Kickxellaceae</taxon>
        <taxon>Spiromyces</taxon>
    </lineage>
</organism>
<reference evidence="1" key="1">
    <citation type="submission" date="2022-06" db="EMBL/GenBank/DDBJ databases">
        <title>Phylogenomic reconstructions and comparative analyses of Kickxellomycotina fungi.</title>
        <authorList>
            <person name="Reynolds N.K."/>
            <person name="Stajich J.E."/>
            <person name="Barry K."/>
            <person name="Grigoriev I.V."/>
            <person name="Crous P."/>
            <person name="Smith M.E."/>
        </authorList>
    </citation>
    <scope>NUCLEOTIDE SEQUENCE</scope>
    <source>
        <strain evidence="1">RSA 2271</strain>
    </source>
</reference>
<evidence type="ECO:0000313" key="2">
    <source>
        <dbReference type="Proteomes" id="UP001145114"/>
    </source>
</evidence>
<keyword evidence="1" id="KW-0378">Hydrolase</keyword>
<proteinExistence type="predicted"/>
<sequence length="249" mass="28249">LFEKVRVFVLDEADNMLGPHGQGLGQQTLRIRSFVPKACQFVLFSATFPENIRRFASKFAPDANELLLEAEEVTVKEIKQFFIRTEPAKKLEILSLLYDLLSLSQSVIFVQRRATADMVMRMMTEKGNSVVSLHGECTPVERDRIMDDFRDGKVKVLVSTNVIARGIDVAQVSMVVNYDMPVDLVGMADTETYIHRIGRTGRFGRTGISVNLIDSEESMQVQRTIELEQGVKITEVPVDDWEQMENMLK</sequence>
<dbReference type="EC" id="3.6.4.13" evidence="1"/>
<feature type="non-terminal residue" evidence="1">
    <location>
        <position position="249"/>
    </location>
</feature>